<reference evidence="7" key="1">
    <citation type="submission" date="2021-06" db="EMBL/GenBank/DDBJ databases">
        <title>Genome sequence of Cutibacterium modestum strain KB17-24694.</title>
        <authorList>
            <person name="Dekio I."/>
            <person name="Asahina A."/>
            <person name="Nishida M."/>
        </authorList>
    </citation>
    <scope>NUCLEOTIDE SEQUENCE</scope>
    <source>
        <strain evidence="7">KB17-24694</strain>
    </source>
</reference>
<name>A0AAD1KQF2_9ACTN</name>
<dbReference type="EMBL" id="AP024747">
    <property type="protein sequence ID" value="BCY25126.1"/>
    <property type="molecule type" value="Genomic_DNA"/>
</dbReference>
<evidence type="ECO:0000313" key="7">
    <source>
        <dbReference type="EMBL" id="BCY25126.1"/>
    </source>
</evidence>
<dbReference type="Pfam" id="PF00753">
    <property type="entry name" value="Lactamase_B"/>
    <property type="match status" value="1"/>
</dbReference>
<dbReference type="PANTHER" id="PTHR46233:SF3">
    <property type="entry name" value="HYDROXYACYLGLUTATHIONE HYDROLASE GLOC"/>
    <property type="match status" value="1"/>
</dbReference>
<evidence type="ECO:0000256" key="2">
    <source>
        <dbReference type="ARBA" id="ARBA00022723"/>
    </source>
</evidence>
<accession>A0AAD1KQF2</accession>
<dbReference type="GO" id="GO:0016787">
    <property type="term" value="F:hydrolase activity"/>
    <property type="evidence" value="ECO:0007669"/>
    <property type="project" value="UniProtKB-KW"/>
</dbReference>
<keyword evidence="3 7" id="KW-0378">Hydrolase</keyword>
<dbReference type="InterPro" id="IPR001279">
    <property type="entry name" value="Metallo-B-lactamas"/>
</dbReference>
<evidence type="ECO:0000256" key="1">
    <source>
        <dbReference type="ARBA" id="ARBA00001947"/>
    </source>
</evidence>
<dbReference type="SUPFAM" id="SSF56281">
    <property type="entry name" value="Metallo-hydrolase/oxidoreductase"/>
    <property type="match status" value="1"/>
</dbReference>
<dbReference type="InterPro" id="IPR051453">
    <property type="entry name" value="MBL_Glyoxalase_II"/>
</dbReference>
<dbReference type="SMART" id="SM00849">
    <property type="entry name" value="Lactamase_B"/>
    <property type="match status" value="1"/>
</dbReference>
<dbReference type="Proteomes" id="UP000825072">
    <property type="component" value="Chromosome 1"/>
</dbReference>
<protein>
    <submittedName>
        <fullName evidence="7">Hydrolase</fullName>
    </submittedName>
</protein>
<dbReference type="AlphaFoldDB" id="A0AAD1KQF2"/>
<organism evidence="7 8">
    <name type="scientific">Cutibacterium modestum</name>
    <dbReference type="NCBI Taxonomy" id="2559073"/>
    <lineage>
        <taxon>Bacteria</taxon>
        <taxon>Bacillati</taxon>
        <taxon>Actinomycetota</taxon>
        <taxon>Actinomycetes</taxon>
        <taxon>Propionibacteriales</taxon>
        <taxon>Propionibacteriaceae</taxon>
        <taxon>Cutibacterium</taxon>
    </lineage>
</organism>
<evidence type="ECO:0000256" key="4">
    <source>
        <dbReference type="ARBA" id="ARBA00022833"/>
    </source>
</evidence>
<evidence type="ECO:0000313" key="8">
    <source>
        <dbReference type="Proteomes" id="UP000825072"/>
    </source>
</evidence>
<keyword evidence="4" id="KW-0862">Zinc</keyword>
<dbReference type="PANTHER" id="PTHR46233">
    <property type="entry name" value="HYDROXYACYLGLUTATHIONE HYDROLASE GLOC"/>
    <property type="match status" value="1"/>
</dbReference>
<evidence type="ECO:0000256" key="3">
    <source>
        <dbReference type="ARBA" id="ARBA00022801"/>
    </source>
</evidence>
<evidence type="ECO:0000256" key="5">
    <source>
        <dbReference type="SAM" id="MobiDB-lite"/>
    </source>
</evidence>
<keyword evidence="2" id="KW-0479">Metal-binding</keyword>
<dbReference type="CDD" id="cd06262">
    <property type="entry name" value="metallo-hydrolase-like_MBL-fold"/>
    <property type="match status" value="1"/>
</dbReference>
<dbReference type="InterPro" id="IPR036866">
    <property type="entry name" value="RibonucZ/Hydroxyglut_hydro"/>
</dbReference>
<feature type="domain" description="Metallo-beta-lactamase" evidence="6">
    <location>
        <begin position="19"/>
        <end position="211"/>
    </location>
</feature>
<proteinExistence type="predicted"/>
<evidence type="ECO:0000259" key="6">
    <source>
        <dbReference type="SMART" id="SM00849"/>
    </source>
</evidence>
<dbReference type="GO" id="GO:0046872">
    <property type="term" value="F:metal ion binding"/>
    <property type="evidence" value="ECO:0007669"/>
    <property type="project" value="UniProtKB-KW"/>
</dbReference>
<dbReference type="Gene3D" id="3.60.15.10">
    <property type="entry name" value="Ribonuclease Z/Hydroxyacylglutathione hydrolase-like"/>
    <property type="match status" value="1"/>
</dbReference>
<feature type="compositionally biased region" description="Polar residues" evidence="5">
    <location>
        <begin position="216"/>
        <end position="230"/>
    </location>
</feature>
<comment type="cofactor">
    <cofactor evidence="1">
        <name>Zn(2+)</name>
        <dbReference type="ChEBI" id="CHEBI:29105"/>
    </cofactor>
</comment>
<feature type="region of interest" description="Disordered" evidence="5">
    <location>
        <begin position="209"/>
        <end position="230"/>
    </location>
</feature>
<gene>
    <name evidence="7" type="ORF">KB1_11160</name>
</gene>
<sequence length="230" mass="24930">MPDKLANVFIASFITGPFQANCYLLAREQGSECIIVDPGMGAEEFLGDALRTHHLVPVAIALTHGHIDHIGSARQVGAKYGTPVLCPRDDRHLLSDPMAGLADFARPLVEQWYGSTTLREPEEVVDVEPFSHHEYADLDLEFLHVPGHTPGCSMIRMIDAEFGPIIMSGDVLFAGSIGRTDLPGGNPAQMSRSLANVVWPLDDASHVLPGHGGPTTMANERLTNPFLSHH</sequence>